<evidence type="ECO:0000313" key="6">
    <source>
        <dbReference type="EMBL" id="VAW10318.1"/>
    </source>
</evidence>
<dbReference type="EC" id="3.1.1.2" evidence="6"/>
<protein>
    <submittedName>
        <fullName evidence="6">Serum paraoxonase/arylesterase 2</fullName>
        <ecNumber evidence="6">3.1.1.2</ecNumber>
    </submittedName>
</protein>
<dbReference type="AlphaFoldDB" id="A0A3B0SXK8"/>
<keyword evidence="4" id="KW-0325">Glycoprotein</keyword>
<keyword evidence="2 6" id="KW-0378">Hydrolase</keyword>
<keyword evidence="3" id="KW-1015">Disulfide bond</keyword>
<evidence type="ECO:0000256" key="2">
    <source>
        <dbReference type="ARBA" id="ARBA00022801"/>
    </source>
</evidence>
<dbReference type="GO" id="GO:0004064">
    <property type="term" value="F:arylesterase activity"/>
    <property type="evidence" value="ECO:0007669"/>
    <property type="project" value="UniProtKB-EC"/>
</dbReference>
<keyword evidence="5" id="KW-0812">Transmembrane</keyword>
<dbReference type="InterPro" id="IPR051288">
    <property type="entry name" value="Serum_paraoxonase/arylesterase"/>
</dbReference>
<accession>A0A3B0SXK8</accession>
<keyword evidence="5" id="KW-0472">Membrane</keyword>
<dbReference type="SUPFAM" id="SSF63829">
    <property type="entry name" value="Calcium-dependent phosphotriesterase"/>
    <property type="match status" value="1"/>
</dbReference>
<sequence>MSLIKKIVLTFLVILIVFVVYTVVTTGFFRTIDNKFDGQLVKKVPLFGTEDITVSTIDGFALISSTKRETMALEAGDGELYLMDMNSGEYQVTNLTASFQKPFAPHGISMLKIDSTYKVMAVNHTPTGHSLEVFSMKDNEMTHKKTLTDKSMVSPNDVVIIDENRFYFTNDHAYTGMSRLLEDYGGLSVSNVVYYDGENYSEVATGIGYANGINFDPKRNLLFVASPRKFLVKVYARNTDGSLEFIEDIPCGTGVDNIEFDSEGNLLIGAHPSLLTFTAYMAGKIEFAPSEVVKISYRGKGDFTVESIFLDDGTTISASTVAAPYKDLILVGNLKDDALLVLKKE</sequence>
<dbReference type="PANTHER" id="PTHR11799:SF12">
    <property type="entry name" value="PARAOXONASE-RELATED"/>
    <property type="match status" value="1"/>
</dbReference>
<comment type="similarity">
    <text evidence="1">Belongs to the paraoxonase family.</text>
</comment>
<dbReference type="Pfam" id="PF01731">
    <property type="entry name" value="Arylesterase"/>
    <property type="match status" value="1"/>
</dbReference>
<dbReference type="PANTHER" id="PTHR11799">
    <property type="entry name" value="PARAOXONASE"/>
    <property type="match status" value="1"/>
</dbReference>
<dbReference type="Gene3D" id="2.120.10.30">
    <property type="entry name" value="TolB, C-terminal domain"/>
    <property type="match status" value="1"/>
</dbReference>
<dbReference type="InterPro" id="IPR002640">
    <property type="entry name" value="Arylesterase"/>
</dbReference>
<evidence type="ECO:0000256" key="1">
    <source>
        <dbReference type="ARBA" id="ARBA00008595"/>
    </source>
</evidence>
<evidence type="ECO:0000256" key="4">
    <source>
        <dbReference type="ARBA" id="ARBA00023180"/>
    </source>
</evidence>
<dbReference type="EMBL" id="UOEL01000018">
    <property type="protein sequence ID" value="VAW10318.1"/>
    <property type="molecule type" value="Genomic_DNA"/>
</dbReference>
<keyword evidence="5" id="KW-1133">Transmembrane helix</keyword>
<proteinExistence type="inferred from homology"/>
<feature type="transmembrane region" description="Helical" evidence="5">
    <location>
        <begin position="7"/>
        <end position="29"/>
    </location>
</feature>
<name>A0A3B0SXK8_9ZZZZ</name>
<organism evidence="6">
    <name type="scientific">hydrothermal vent metagenome</name>
    <dbReference type="NCBI Taxonomy" id="652676"/>
    <lineage>
        <taxon>unclassified sequences</taxon>
        <taxon>metagenomes</taxon>
        <taxon>ecological metagenomes</taxon>
    </lineage>
</organism>
<dbReference type="InterPro" id="IPR011042">
    <property type="entry name" value="6-blade_b-propeller_TolB-like"/>
</dbReference>
<evidence type="ECO:0000256" key="3">
    <source>
        <dbReference type="ARBA" id="ARBA00023157"/>
    </source>
</evidence>
<reference evidence="6" key="1">
    <citation type="submission" date="2018-06" db="EMBL/GenBank/DDBJ databases">
        <authorList>
            <person name="Zhirakovskaya E."/>
        </authorList>
    </citation>
    <scope>NUCLEOTIDE SEQUENCE</scope>
</reference>
<evidence type="ECO:0000256" key="5">
    <source>
        <dbReference type="SAM" id="Phobius"/>
    </source>
</evidence>
<gene>
    <name evidence="6" type="ORF">MNBD_BACTEROID03-1587</name>
</gene>